<comment type="subcellular location">
    <subcellularLocation>
        <location evidence="1">Nucleus</location>
        <location evidence="1">Nucleolus</location>
    </subcellularLocation>
</comment>
<keyword evidence="6" id="KW-0805">Transcription regulation</keyword>
<evidence type="ECO:0000259" key="10">
    <source>
        <dbReference type="Pfam" id="PF20644"/>
    </source>
</evidence>
<dbReference type="InterPro" id="IPR048538">
    <property type="entry name" value="Rrn7_cyclin_C"/>
</dbReference>
<keyword evidence="9" id="KW-0539">Nucleus</keyword>
<dbReference type="GO" id="GO:0008270">
    <property type="term" value="F:zinc ion binding"/>
    <property type="evidence" value="ECO:0007669"/>
    <property type="project" value="UniProtKB-KW"/>
</dbReference>
<sequence length="451" mass="52510">MKKSLKLPPCPICKTRKYRKNAQGHYVCKYGHQLANYQEEEGEEGTHTGAVRTINRVKRNTTVKESKRLSGPRALFIYHQMFQQCLRQLVRVLITKYAAPADLETIVRELWLLYVSHSEVHFEYRKQTAPVATKSTVPDDEIEALEEEDNNDPVEEDDFDEADMMAMPSMDTNESLLFGNDKIIRNPSFKIWPHLSYTQLLIFCYLGCVWLRWPVMLADLQRWAIVGKLPYISLTKNLPSEILDTIAQRKLTALKIIPNMPTLYLQTRQWIGCFGSICKLEFPDANSVPLLQRGLREIMLPVESYVLAQFIFDKLKLSKQVVIARSDAKQPRNTMMVTSAPMDVKIMAVTMFIAKLYYRLDDSDRHELQDIGIYVPPKDIWLKALRANVYRWQSNMLNGGRRYDYHLTEGESAYQRCSNAKSNTEYQERMNLTFKICERWQICTSILYMQA</sequence>
<keyword evidence="4" id="KW-0863">Zinc-finger</keyword>
<evidence type="ECO:0000256" key="5">
    <source>
        <dbReference type="ARBA" id="ARBA00022833"/>
    </source>
</evidence>
<keyword evidence="5" id="KW-0862">Zinc</keyword>
<dbReference type="PANTHER" id="PTHR31576">
    <property type="entry name" value="TATA BOX-BINDING PROTEIN-ASSOCIATED FACTOR RNA POLYMERASE I SUBUNIT B"/>
    <property type="match status" value="1"/>
</dbReference>
<evidence type="ECO:0000256" key="9">
    <source>
        <dbReference type="ARBA" id="ARBA00023242"/>
    </source>
</evidence>
<dbReference type="GO" id="GO:0070860">
    <property type="term" value="C:RNA polymerase I core factor complex"/>
    <property type="evidence" value="ECO:0007669"/>
    <property type="project" value="InterPro"/>
</dbReference>
<evidence type="ECO:0000256" key="6">
    <source>
        <dbReference type="ARBA" id="ARBA00023015"/>
    </source>
</evidence>
<dbReference type="GO" id="GO:0042790">
    <property type="term" value="P:nucleolar large rRNA transcription by RNA polymerase I"/>
    <property type="evidence" value="ECO:0007669"/>
    <property type="project" value="TreeGrafter"/>
</dbReference>
<proteinExistence type="inferred from homology"/>
<dbReference type="EMBL" id="MU620945">
    <property type="protein sequence ID" value="KAI8577091.1"/>
    <property type="molecule type" value="Genomic_DNA"/>
</dbReference>
<keyword evidence="3" id="KW-0479">Metal-binding</keyword>
<evidence type="ECO:0000256" key="3">
    <source>
        <dbReference type="ARBA" id="ARBA00022723"/>
    </source>
</evidence>
<dbReference type="InterPro" id="IPR048540">
    <property type="entry name" value="Rrn7_cyclin_N"/>
</dbReference>
<dbReference type="RefSeq" id="XP_051442095.1">
    <property type="nucleotide sequence ID" value="XM_051583929.1"/>
</dbReference>
<dbReference type="InterPro" id="IPR033599">
    <property type="entry name" value="TAF1B/Rrn7"/>
</dbReference>
<dbReference type="AlphaFoldDB" id="A0AAD5E693"/>
<name>A0AAD5E693_UMBRA</name>
<gene>
    <name evidence="12" type="ORF">K450DRAFT_109295</name>
</gene>
<evidence type="ECO:0008006" key="14">
    <source>
        <dbReference type="Google" id="ProtNLM"/>
    </source>
</evidence>
<dbReference type="Pfam" id="PF20645">
    <property type="entry name" value="Rrn7_cyclin_C"/>
    <property type="match status" value="1"/>
</dbReference>
<evidence type="ECO:0000313" key="13">
    <source>
        <dbReference type="Proteomes" id="UP001206595"/>
    </source>
</evidence>
<dbReference type="GeneID" id="75909279"/>
<feature type="domain" description="Rrn7/TAF1B C-terminal cyclin" evidence="11">
    <location>
        <begin position="279"/>
        <end position="392"/>
    </location>
</feature>
<evidence type="ECO:0000313" key="12">
    <source>
        <dbReference type="EMBL" id="KAI8577091.1"/>
    </source>
</evidence>
<evidence type="ECO:0000256" key="1">
    <source>
        <dbReference type="ARBA" id="ARBA00004604"/>
    </source>
</evidence>
<keyword evidence="7" id="KW-0238">DNA-binding</keyword>
<reference evidence="12" key="1">
    <citation type="submission" date="2021-06" db="EMBL/GenBank/DDBJ databases">
        <authorList>
            <consortium name="DOE Joint Genome Institute"/>
            <person name="Mondo S.J."/>
            <person name="Amses K.R."/>
            <person name="Simmons D.R."/>
            <person name="Longcore J.E."/>
            <person name="Seto K."/>
            <person name="Alves G.H."/>
            <person name="Bonds A.E."/>
            <person name="Quandt C.A."/>
            <person name="Davis W.J."/>
            <person name="Chang Y."/>
            <person name="Letcher P.M."/>
            <person name="Powell M.J."/>
            <person name="Kuo A."/>
            <person name="Labutti K."/>
            <person name="Pangilinan J."/>
            <person name="Andreopoulos W."/>
            <person name="Tritt A."/>
            <person name="Riley R."/>
            <person name="Hundley H."/>
            <person name="Johnson J."/>
            <person name="Lipzen A."/>
            <person name="Barry K."/>
            <person name="Berbee M.L."/>
            <person name="Buchler N.E."/>
            <person name="Grigoriev I.V."/>
            <person name="Spatafora J.W."/>
            <person name="Stajich J.E."/>
            <person name="James T.Y."/>
        </authorList>
    </citation>
    <scope>NUCLEOTIDE SEQUENCE</scope>
    <source>
        <strain evidence="12">AG</strain>
    </source>
</reference>
<organism evidence="12 13">
    <name type="scientific">Umbelopsis ramanniana AG</name>
    <dbReference type="NCBI Taxonomy" id="1314678"/>
    <lineage>
        <taxon>Eukaryota</taxon>
        <taxon>Fungi</taxon>
        <taxon>Fungi incertae sedis</taxon>
        <taxon>Mucoromycota</taxon>
        <taxon>Mucoromycotina</taxon>
        <taxon>Umbelopsidomycetes</taxon>
        <taxon>Umbelopsidales</taxon>
        <taxon>Umbelopsidaceae</taxon>
        <taxon>Umbelopsis</taxon>
    </lineage>
</organism>
<dbReference type="GO" id="GO:0001164">
    <property type="term" value="F:RNA polymerase I core promoter sequence-specific DNA binding"/>
    <property type="evidence" value="ECO:0007669"/>
    <property type="project" value="InterPro"/>
</dbReference>
<keyword evidence="13" id="KW-1185">Reference proteome</keyword>
<dbReference type="PANTHER" id="PTHR31576:SF2">
    <property type="entry name" value="TATA BOX-BINDING PROTEIN-ASSOCIATED FACTOR RNA POLYMERASE I SUBUNIT B"/>
    <property type="match status" value="1"/>
</dbReference>
<evidence type="ECO:0000259" key="11">
    <source>
        <dbReference type="Pfam" id="PF20645"/>
    </source>
</evidence>
<feature type="domain" description="Rrn7/TAF1B N-terminal cyclin" evidence="10">
    <location>
        <begin position="82"/>
        <end position="240"/>
    </location>
</feature>
<evidence type="ECO:0000256" key="4">
    <source>
        <dbReference type="ARBA" id="ARBA00022771"/>
    </source>
</evidence>
<dbReference type="Pfam" id="PF20644">
    <property type="entry name" value="Rrn7_cyclin_N"/>
    <property type="match status" value="1"/>
</dbReference>
<protein>
    <recommendedName>
        <fullName evidence="14">RRN7-type domain-containing protein</fullName>
    </recommendedName>
</protein>
<evidence type="ECO:0000256" key="2">
    <source>
        <dbReference type="ARBA" id="ARBA00006899"/>
    </source>
</evidence>
<evidence type="ECO:0000256" key="7">
    <source>
        <dbReference type="ARBA" id="ARBA00023125"/>
    </source>
</evidence>
<keyword evidence="8" id="KW-0804">Transcription</keyword>
<comment type="caution">
    <text evidence="12">The sequence shown here is derived from an EMBL/GenBank/DDBJ whole genome shotgun (WGS) entry which is preliminary data.</text>
</comment>
<accession>A0AAD5E693</accession>
<comment type="similarity">
    <text evidence="2">Belongs to the RRN7/TAF1B family.</text>
</comment>
<dbReference type="Proteomes" id="UP001206595">
    <property type="component" value="Unassembled WGS sequence"/>
</dbReference>
<reference evidence="12" key="2">
    <citation type="journal article" date="2022" name="Proc. Natl. Acad. Sci. U.S.A.">
        <title>Diploid-dominant life cycles characterize the early evolution of Fungi.</title>
        <authorList>
            <person name="Amses K.R."/>
            <person name="Simmons D.R."/>
            <person name="Longcore J.E."/>
            <person name="Mondo S.J."/>
            <person name="Seto K."/>
            <person name="Jeronimo G.H."/>
            <person name="Bonds A.E."/>
            <person name="Quandt C.A."/>
            <person name="Davis W.J."/>
            <person name="Chang Y."/>
            <person name="Federici B.A."/>
            <person name="Kuo A."/>
            <person name="LaButti K."/>
            <person name="Pangilinan J."/>
            <person name="Andreopoulos W."/>
            <person name="Tritt A."/>
            <person name="Riley R."/>
            <person name="Hundley H."/>
            <person name="Johnson J."/>
            <person name="Lipzen A."/>
            <person name="Barry K."/>
            <person name="Lang B.F."/>
            <person name="Cuomo C.A."/>
            <person name="Buchler N.E."/>
            <person name="Grigoriev I.V."/>
            <person name="Spatafora J.W."/>
            <person name="Stajich J.E."/>
            <person name="James T.Y."/>
        </authorList>
    </citation>
    <scope>NUCLEOTIDE SEQUENCE</scope>
    <source>
        <strain evidence="12">AG</strain>
    </source>
</reference>
<evidence type="ECO:0000256" key="8">
    <source>
        <dbReference type="ARBA" id="ARBA00023163"/>
    </source>
</evidence>